<name>A0A834HJX7_RHOSS</name>
<dbReference type="EMBL" id="WJXA01000001">
    <property type="protein sequence ID" value="KAF7153786.1"/>
    <property type="molecule type" value="Genomic_DNA"/>
</dbReference>
<evidence type="ECO:0000313" key="3">
    <source>
        <dbReference type="Proteomes" id="UP000626092"/>
    </source>
</evidence>
<sequence length="199" mass="22546">MLLRSSLSATKKFFKKTLKGFKYFLSQDYGKLPKSPSFKSSPFSFQIPGAIDPVLSQSIKEMDMFYAEFTQRLDRDKQTAKKRRSKTKIVSPRKSGQEGHRKWGSGKGCEAQIGEELEGKKAKACEGKIKEKLKELEMMDKGNIEHVLDVEEALHYYSRLTCSAYIAIVDKFFMEIFAEISSMAPGNRCCGRSQSSPVN</sequence>
<dbReference type="OrthoDB" id="1928787at2759"/>
<evidence type="ECO:0000313" key="2">
    <source>
        <dbReference type="EMBL" id="KAF7153786.1"/>
    </source>
</evidence>
<accession>A0A834HJX7</accession>
<feature type="region of interest" description="Disordered" evidence="1">
    <location>
        <begin position="76"/>
        <end position="107"/>
    </location>
</feature>
<reference evidence="2" key="1">
    <citation type="submission" date="2019-11" db="EMBL/GenBank/DDBJ databases">
        <authorList>
            <person name="Liu Y."/>
            <person name="Hou J."/>
            <person name="Li T.-Q."/>
            <person name="Guan C.-H."/>
            <person name="Wu X."/>
            <person name="Wu H.-Z."/>
            <person name="Ling F."/>
            <person name="Zhang R."/>
            <person name="Shi X.-G."/>
            <person name="Ren J.-P."/>
            <person name="Chen E.-F."/>
            <person name="Sun J.-M."/>
        </authorList>
    </citation>
    <scope>NUCLEOTIDE SEQUENCE</scope>
    <source>
        <strain evidence="2">Adult_tree_wgs_1</strain>
        <tissue evidence="2">Leaves</tissue>
    </source>
</reference>
<protein>
    <submittedName>
        <fullName evidence="2">Uncharacterized protein</fullName>
    </submittedName>
</protein>
<dbReference type="PANTHER" id="PTHR35461">
    <property type="entry name" value="BNAANNG14610D PROTEIN"/>
    <property type="match status" value="1"/>
</dbReference>
<keyword evidence="3" id="KW-1185">Reference proteome</keyword>
<evidence type="ECO:0000256" key="1">
    <source>
        <dbReference type="SAM" id="MobiDB-lite"/>
    </source>
</evidence>
<gene>
    <name evidence="2" type="ORF">RHSIM_Rhsim01G0094800</name>
</gene>
<dbReference type="Proteomes" id="UP000626092">
    <property type="component" value="Unassembled WGS sequence"/>
</dbReference>
<organism evidence="2 3">
    <name type="scientific">Rhododendron simsii</name>
    <name type="common">Sims's rhododendron</name>
    <dbReference type="NCBI Taxonomy" id="118357"/>
    <lineage>
        <taxon>Eukaryota</taxon>
        <taxon>Viridiplantae</taxon>
        <taxon>Streptophyta</taxon>
        <taxon>Embryophyta</taxon>
        <taxon>Tracheophyta</taxon>
        <taxon>Spermatophyta</taxon>
        <taxon>Magnoliopsida</taxon>
        <taxon>eudicotyledons</taxon>
        <taxon>Gunneridae</taxon>
        <taxon>Pentapetalae</taxon>
        <taxon>asterids</taxon>
        <taxon>Ericales</taxon>
        <taxon>Ericaceae</taxon>
        <taxon>Ericoideae</taxon>
        <taxon>Rhodoreae</taxon>
        <taxon>Rhododendron</taxon>
    </lineage>
</organism>
<proteinExistence type="predicted"/>
<dbReference type="PANTHER" id="PTHR35461:SF3">
    <property type="entry name" value="OVATE DOMAIN-CONTAINING PROTEIN"/>
    <property type="match status" value="1"/>
</dbReference>
<comment type="caution">
    <text evidence="2">The sequence shown here is derived from an EMBL/GenBank/DDBJ whole genome shotgun (WGS) entry which is preliminary data.</text>
</comment>
<dbReference type="AlphaFoldDB" id="A0A834HJX7"/>